<dbReference type="InterPro" id="IPR029063">
    <property type="entry name" value="SAM-dependent_MTases_sf"/>
</dbReference>
<dbReference type="PANTHER" id="PTHR43464">
    <property type="entry name" value="METHYLTRANSFERASE"/>
    <property type="match status" value="1"/>
</dbReference>
<sequence>MPHNLFSIFSQPLKPPLFEPGEPRFWDDPYISKSMLEAHLNQTHDGASRKNAEIEKTVCHLVTSGFLKTGDRVLDLGCGPGLYSSRLCFEGMKVTGIDLSRRSIDYARAQAERDGHDIDYICADFFNIDYEGIFDAVLQVYGEICTFSDEKRDMLLSLVRRALKDDGIFIFDVSTRELRMREGLKNRWYFSEGGFWRPGRHFVLEEGFDYPENDTWLNQYIIVDEDGTVKVYRLWLHDYSLEIISRILEKNGFKVEQAWNSLSGELYSKGGDWIAIAARKAQ</sequence>
<dbReference type="HOGENOM" id="CLU_069129_3_0_2"/>
<keyword evidence="3" id="KW-0949">S-adenosyl-L-methionine</keyword>
<reference evidence="5 6" key="1">
    <citation type="submission" date="2014-07" db="EMBL/GenBank/DDBJ databases">
        <title>Methanogenic archaea and the global carbon cycle.</title>
        <authorList>
            <person name="Henriksen J.R."/>
            <person name="Luke J."/>
            <person name="Reinhart S."/>
            <person name="Benedict M.N."/>
            <person name="Youngblut N.D."/>
            <person name="Metcalf M.E."/>
            <person name="Whitaker R.J."/>
            <person name="Metcalf W.W."/>
        </authorList>
    </citation>
    <scope>NUCLEOTIDE SEQUENCE [LARGE SCALE GENOMIC DNA]</scope>
    <source>
        <strain evidence="5 6">Z-761</strain>
    </source>
</reference>
<dbReference type="PANTHER" id="PTHR43464:SF19">
    <property type="entry name" value="UBIQUINONE BIOSYNTHESIS O-METHYLTRANSFERASE, MITOCHONDRIAL"/>
    <property type="match status" value="1"/>
</dbReference>
<keyword evidence="6" id="KW-1185">Reference proteome</keyword>
<evidence type="ECO:0000256" key="3">
    <source>
        <dbReference type="ARBA" id="ARBA00022691"/>
    </source>
</evidence>
<dbReference type="CDD" id="cd02440">
    <property type="entry name" value="AdoMet_MTases"/>
    <property type="match status" value="1"/>
</dbReference>
<dbReference type="Gene3D" id="3.40.50.150">
    <property type="entry name" value="Vaccinia Virus protein VP39"/>
    <property type="match status" value="1"/>
</dbReference>
<feature type="domain" description="Methyltransferase" evidence="4">
    <location>
        <begin position="73"/>
        <end position="167"/>
    </location>
</feature>
<evidence type="ECO:0000313" key="6">
    <source>
        <dbReference type="Proteomes" id="UP000033096"/>
    </source>
</evidence>
<keyword evidence="2" id="KW-0808">Transferase</keyword>
<dbReference type="AlphaFoldDB" id="A0A0E3Q6T6"/>
<dbReference type="Pfam" id="PF13649">
    <property type="entry name" value="Methyltransf_25"/>
    <property type="match status" value="1"/>
</dbReference>
<keyword evidence="1" id="KW-0489">Methyltransferase</keyword>
<protein>
    <recommendedName>
        <fullName evidence="4">Methyltransferase domain-containing protein</fullName>
    </recommendedName>
</protein>
<dbReference type="STRING" id="1434123.MSVAZ_2255"/>
<evidence type="ECO:0000259" key="4">
    <source>
        <dbReference type="Pfam" id="PF13649"/>
    </source>
</evidence>
<dbReference type="InterPro" id="IPR041698">
    <property type="entry name" value="Methyltransf_25"/>
</dbReference>
<evidence type="ECO:0000256" key="1">
    <source>
        <dbReference type="ARBA" id="ARBA00022603"/>
    </source>
</evidence>
<dbReference type="Proteomes" id="UP000033096">
    <property type="component" value="Chromosome"/>
</dbReference>
<dbReference type="PATRIC" id="fig|1434123.4.peg.2752"/>
<organism evidence="5 6">
    <name type="scientific">Methanosarcina vacuolata Z-761</name>
    <dbReference type="NCBI Taxonomy" id="1434123"/>
    <lineage>
        <taxon>Archaea</taxon>
        <taxon>Methanobacteriati</taxon>
        <taxon>Methanobacteriota</taxon>
        <taxon>Stenosarchaea group</taxon>
        <taxon>Methanomicrobia</taxon>
        <taxon>Methanosarcinales</taxon>
        <taxon>Methanosarcinaceae</taxon>
        <taxon>Methanosarcina</taxon>
    </lineage>
</organism>
<accession>A0A0E3Q6T6</accession>
<dbReference type="GO" id="GO:0008168">
    <property type="term" value="F:methyltransferase activity"/>
    <property type="evidence" value="ECO:0007669"/>
    <property type="project" value="UniProtKB-KW"/>
</dbReference>
<dbReference type="KEGG" id="mvc:MSVAZ_2255"/>
<dbReference type="GeneID" id="24810728"/>
<proteinExistence type="predicted"/>
<dbReference type="SUPFAM" id="SSF53335">
    <property type="entry name" value="S-adenosyl-L-methionine-dependent methyltransferases"/>
    <property type="match status" value="1"/>
</dbReference>
<dbReference type="Gene3D" id="2.20.25.110">
    <property type="entry name" value="S-adenosyl-L-methionine-dependent methyltransferases"/>
    <property type="match status" value="1"/>
</dbReference>
<dbReference type="RefSeq" id="WP_052727967.1">
    <property type="nucleotide sequence ID" value="NZ_CP009520.1"/>
</dbReference>
<gene>
    <name evidence="5" type="ORF">MSVAZ_2255</name>
</gene>
<evidence type="ECO:0000256" key="2">
    <source>
        <dbReference type="ARBA" id="ARBA00022679"/>
    </source>
</evidence>
<dbReference type="GO" id="GO:0032259">
    <property type="term" value="P:methylation"/>
    <property type="evidence" value="ECO:0007669"/>
    <property type="project" value="UniProtKB-KW"/>
</dbReference>
<dbReference type="EMBL" id="CP009520">
    <property type="protein sequence ID" value="AKB44524.1"/>
    <property type="molecule type" value="Genomic_DNA"/>
</dbReference>
<evidence type="ECO:0000313" key="5">
    <source>
        <dbReference type="EMBL" id="AKB44524.1"/>
    </source>
</evidence>
<name>A0A0E3Q6T6_9EURY</name>